<organism evidence="3 4">
    <name type="scientific">Orbilia oligospora</name>
    <name type="common">Nematode-trapping fungus</name>
    <name type="synonym">Arthrobotrys oligospora</name>
    <dbReference type="NCBI Taxonomy" id="2813651"/>
    <lineage>
        <taxon>Eukaryota</taxon>
        <taxon>Fungi</taxon>
        <taxon>Dikarya</taxon>
        <taxon>Ascomycota</taxon>
        <taxon>Pezizomycotina</taxon>
        <taxon>Orbiliomycetes</taxon>
        <taxon>Orbiliales</taxon>
        <taxon>Orbiliaceae</taxon>
        <taxon>Orbilia</taxon>
    </lineage>
</organism>
<feature type="signal peptide" evidence="2">
    <location>
        <begin position="1"/>
        <end position="17"/>
    </location>
</feature>
<evidence type="ECO:0000313" key="3">
    <source>
        <dbReference type="EMBL" id="TGJ69217.1"/>
    </source>
</evidence>
<feature type="compositionally biased region" description="Basic and acidic residues" evidence="1">
    <location>
        <begin position="74"/>
        <end position="90"/>
    </location>
</feature>
<proteinExistence type="predicted"/>
<dbReference type="Proteomes" id="UP000297595">
    <property type="component" value="Unassembled WGS sequence"/>
</dbReference>
<evidence type="ECO:0000313" key="4">
    <source>
        <dbReference type="Proteomes" id="UP000297595"/>
    </source>
</evidence>
<dbReference type="AlphaFoldDB" id="A0A7C8PX98"/>
<sequence>MKLSVLSTALLVASAAAARITVYSTVVTTKTLTVTSKSWTWRRFTTTVLKPTTVTKYESYTVYKKGPPVTVTKTIKECPPKEDDGDKEGEGEGEGEGEEEVGGNGGEDDKYKTCPPGSVVVVKPTSTGNAPCLTKPAPQPTVKYQCNCGAEGVMKRTVTVVQSCGTYMPTFYTFVPSPVERCVQPGGVSDVTI</sequence>
<comment type="caution">
    <text evidence="3">The sequence shown here is derived from an EMBL/GenBank/DDBJ whole genome shotgun (WGS) entry which is preliminary data.</text>
</comment>
<feature type="chain" id="PRO_5043344117" evidence="2">
    <location>
        <begin position="18"/>
        <end position="193"/>
    </location>
</feature>
<keyword evidence="2" id="KW-0732">Signal</keyword>
<dbReference type="EMBL" id="SOZJ01000003">
    <property type="protein sequence ID" value="TGJ69217.1"/>
    <property type="molecule type" value="Genomic_DNA"/>
</dbReference>
<evidence type="ECO:0000256" key="1">
    <source>
        <dbReference type="SAM" id="MobiDB-lite"/>
    </source>
</evidence>
<reference evidence="3 4" key="1">
    <citation type="submission" date="2019-03" db="EMBL/GenBank/DDBJ databases">
        <title>Nematode-trapping fungi genome.</title>
        <authorList>
            <person name="Vidal-Diez De Ulzurrun G."/>
        </authorList>
    </citation>
    <scope>NUCLEOTIDE SEQUENCE [LARGE SCALE GENOMIC DNA]</scope>
    <source>
        <strain evidence="3 4">TWF154</strain>
    </source>
</reference>
<evidence type="ECO:0000256" key="2">
    <source>
        <dbReference type="SAM" id="SignalP"/>
    </source>
</evidence>
<feature type="region of interest" description="Disordered" evidence="1">
    <location>
        <begin position="73"/>
        <end position="114"/>
    </location>
</feature>
<protein>
    <submittedName>
        <fullName evidence="3">Uncharacterized protein</fullName>
    </submittedName>
</protein>
<feature type="compositionally biased region" description="Acidic residues" evidence="1">
    <location>
        <begin position="91"/>
        <end position="101"/>
    </location>
</feature>
<name>A0A7C8PX98_ORBOL</name>
<accession>A0A7C8PX98</accession>
<gene>
    <name evidence="3" type="ORF">EYR41_005272</name>
</gene>